<sequence length="149" mass="16808">MTGRSLMVVSKRSSVRVDFGIDGMPASHIWTCIAGLQPLDKPPAIPTILISYAQLNEPPTDIRAVWFARPLNGHNGANVEIDPSNGWPMARGPWPMARPTINKLSSKIFPTSSLFFFLFSKRLNQIFHITFTLWHPNRVGYKPYDIVMD</sequence>
<keyword evidence="2" id="KW-1185">Reference proteome</keyword>
<dbReference type="EMBL" id="JAUDFV010000158">
    <property type="protein sequence ID" value="KAL2713396.1"/>
    <property type="molecule type" value="Genomic_DNA"/>
</dbReference>
<evidence type="ECO:0000313" key="1">
    <source>
        <dbReference type="EMBL" id="KAL2713396.1"/>
    </source>
</evidence>
<gene>
    <name evidence="1" type="ORF">V1478_017094</name>
</gene>
<organism evidence="1 2">
    <name type="scientific">Vespula squamosa</name>
    <name type="common">Southern yellow jacket</name>
    <name type="synonym">Wasp</name>
    <dbReference type="NCBI Taxonomy" id="30214"/>
    <lineage>
        <taxon>Eukaryota</taxon>
        <taxon>Metazoa</taxon>
        <taxon>Ecdysozoa</taxon>
        <taxon>Arthropoda</taxon>
        <taxon>Hexapoda</taxon>
        <taxon>Insecta</taxon>
        <taxon>Pterygota</taxon>
        <taxon>Neoptera</taxon>
        <taxon>Endopterygota</taxon>
        <taxon>Hymenoptera</taxon>
        <taxon>Apocrita</taxon>
        <taxon>Aculeata</taxon>
        <taxon>Vespoidea</taxon>
        <taxon>Vespidae</taxon>
        <taxon>Vespinae</taxon>
        <taxon>Vespula</taxon>
    </lineage>
</organism>
<accession>A0ABD1ZYG0</accession>
<name>A0ABD1ZYG0_VESSQ</name>
<dbReference type="Proteomes" id="UP001607302">
    <property type="component" value="Unassembled WGS sequence"/>
</dbReference>
<protein>
    <submittedName>
        <fullName evidence="1">Uncharacterized protein</fullName>
    </submittedName>
</protein>
<dbReference type="AlphaFoldDB" id="A0ABD1ZYG0"/>
<reference evidence="1 2" key="1">
    <citation type="journal article" date="2024" name="Ann. Entomol. Soc. Am.">
        <title>Genomic analyses of the southern and eastern yellowjacket wasps (Hymenoptera: Vespidae) reveal evolutionary signatures of social life.</title>
        <authorList>
            <person name="Catto M.A."/>
            <person name="Caine P.B."/>
            <person name="Orr S.E."/>
            <person name="Hunt B.G."/>
            <person name="Goodisman M.A.D."/>
        </authorList>
    </citation>
    <scope>NUCLEOTIDE SEQUENCE [LARGE SCALE GENOMIC DNA]</scope>
    <source>
        <strain evidence="1">233</strain>
        <tissue evidence="1">Head and thorax</tissue>
    </source>
</reference>
<evidence type="ECO:0000313" key="2">
    <source>
        <dbReference type="Proteomes" id="UP001607302"/>
    </source>
</evidence>
<proteinExistence type="predicted"/>
<comment type="caution">
    <text evidence="1">The sequence shown here is derived from an EMBL/GenBank/DDBJ whole genome shotgun (WGS) entry which is preliminary data.</text>
</comment>